<protein>
    <submittedName>
        <fullName evidence="5">HAD-superfamily hydrolase</fullName>
    </submittedName>
</protein>
<dbReference type="SUPFAM" id="SSF56784">
    <property type="entry name" value="HAD-like"/>
    <property type="match status" value="1"/>
</dbReference>
<sequence>MKAIIFDLDDTLYNQIQPFERAVRQFLEIPDELMEPLYIAFRYRADEVFEESVSGEMSMKDMYTYRMKAAFADIGMRVSSETALEIQQVYAYNQGHLELTEGAQELFAFCKEKNLKIGLITNGPHLHQLKKIQSLKLSRWIPENLIIISGQVGITKPNIEIFRLMEGRLHLPPENVVYVGDSYENDVIGAKAAGWKVIWYNHRERLVENQVLTPDKTVKDLASIKEWIVSEFLE</sequence>
<evidence type="ECO:0000256" key="2">
    <source>
        <dbReference type="ARBA" id="ARBA00022723"/>
    </source>
</evidence>
<dbReference type="AlphaFoldDB" id="A0A0E4CTG4"/>
<evidence type="ECO:0000256" key="1">
    <source>
        <dbReference type="ARBA" id="ARBA00001946"/>
    </source>
</evidence>
<keyword evidence="3 5" id="KW-0378">Hydrolase</keyword>
<accession>A0A0E4CTG4</accession>
<dbReference type="OrthoDB" id="25198at2"/>
<dbReference type="EMBL" id="CTEN01000004">
    <property type="protein sequence ID" value="CQR25724.1"/>
    <property type="molecule type" value="Genomic_DNA"/>
</dbReference>
<gene>
    <name evidence="5" type="ORF">BN1356_02066</name>
</gene>
<dbReference type="InterPro" id="IPR023214">
    <property type="entry name" value="HAD_sf"/>
</dbReference>
<keyword evidence="2" id="KW-0479">Metal-binding</keyword>
<dbReference type="Pfam" id="PF00702">
    <property type="entry name" value="Hydrolase"/>
    <property type="match status" value="1"/>
</dbReference>
<reference evidence="6" key="1">
    <citation type="submission" date="2015-03" db="EMBL/GenBank/DDBJ databases">
        <authorList>
            <person name="Urmite Genomes"/>
        </authorList>
    </citation>
    <scope>NUCLEOTIDE SEQUENCE [LARGE SCALE GENOMIC DNA]</scope>
    <source>
        <strain evidence="6">FF10</strain>
    </source>
</reference>
<dbReference type="GO" id="GO:0044281">
    <property type="term" value="P:small molecule metabolic process"/>
    <property type="evidence" value="ECO:0007669"/>
    <property type="project" value="UniProtKB-ARBA"/>
</dbReference>
<dbReference type="PANTHER" id="PTHR46470">
    <property type="entry name" value="N-ACYLNEURAMINATE-9-PHOSPHATASE"/>
    <property type="match status" value="1"/>
</dbReference>
<dbReference type="Proteomes" id="UP000198604">
    <property type="component" value="Unassembled WGS sequence"/>
</dbReference>
<evidence type="ECO:0000256" key="3">
    <source>
        <dbReference type="ARBA" id="ARBA00022801"/>
    </source>
</evidence>
<keyword evidence="4" id="KW-0460">Magnesium</keyword>
<evidence type="ECO:0000256" key="4">
    <source>
        <dbReference type="ARBA" id="ARBA00022842"/>
    </source>
</evidence>
<organism evidence="5 6">
    <name type="scientific">Streptococcus varani</name>
    <dbReference type="NCBI Taxonomy" id="1608583"/>
    <lineage>
        <taxon>Bacteria</taxon>
        <taxon>Bacillati</taxon>
        <taxon>Bacillota</taxon>
        <taxon>Bacilli</taxon>
        <taxon>Lactobacillales</taxon>
        <taxon>Streptococcaceae</taxon>
        <taxon>Streptococcus</taxon>
    </lineage>
</organism>
<dbReference type="InterPro" id="IPR036412">
    <property type="entry name" value="HAD-like_sf"/>
</dbReference>
<dbReference type="GO" id="GO:0046872">
    <property type="term" value="F:metal ion binding"/>
    <property type="evidence" value="ECO:0007669"/>
    <property type="project" value="UniProtKB-KW"/>
</dbReference>
<comment type="cofactor">
    <cofactor evidence="1">
        <name>Mg(2+)</name>
        <dbReference type="ChEBI" id="CHEBI:18420"/>
    </cofactor>
</comment>
<dbReference type="SFLD" id="SFLDS00003">
    <property type="entry name" value="Haloacid_Dehalogenase"/>
    <property type="match status" value="1"/>
</dbReference>
<proteinExistence type="predicted"/>
<keyword evidence="6" id="KW-1185">Reference proteome</keyword>
<dbReference type="STRING" id="1608583.BN1356_02066"/>
<dbReference type="NCBIfam" id="TIGR01549">
    <property type="entry name" value="HAD-SF-IA-v1"/>
    <property type="match status" value="1"/>
</dbReference>
<dbReference type="GO" id="GO:0016791">
    <property type="term" value="F:phosphatase activity"/>
    <property type="evidence" value="ECO:0007669"/>
    <property type="project" value="TreeGrafter"/>
</dbReference>
<dbReference type="PANTHER" id="PTHR46470:SF2">
    <property type="entry name" value="GLYCERALDEHYDE 3-PHOSPHATE PHOSPHATASE"/>
    <property type="match status" value="1"/>
</dbReference>
<evidence type="ECO:0000313" key="5">
    <source>
        <dbReference type="EMBL" id="CQR25724.1"/>
    </source>
</evidence>
<dbReference type="Gene3D" id="3.40.50.1000">
    <property type="entry name" value="HAD superfamily/HAD-like"/>
    <property type="match status" value="1"/>
</dbReference>
<dbReference type="RefSeq" id="WP_093651405.1">
    <property type="nucleotide sequence ID" value="NZ_CTEN01000004.1"/>
</dbReference>
<dbReference type="Gene3D" id="1.20.120.710">
    <property type="entry name" value="Haloacid dehalogenase hydrolase-like domain"/>
    <property type="match status" value="1"/>
</dbReference>
<dbReference type="InterPro" id="IPR051400">
    <property type="entry name" value="HAD-like_hydrolase"/>
</dbReference>
<name>A0A0E4CTG4_9STRE</name>
<dbReference type="SFLD" id="SFLDG01129">
    <property type="entry name" value="C1.5:_HAD__Beta-PGM__Phosphata"/>
    <property type="match status" value="1"/>
</dbReference>
<dbReference type="InterPro" id="IPR006439">
    <property type="entry name" value="HAD-SF_hydro_IA"/>
</dbReference>
<evidence type="ECO:0000313" key="6">
    <source>
        <dbReference type="Proteomes" id="UP000198604"/>
    </source>
</evidence>
<dbReference type="PRINTS" id="PR00413">
    <property type="entry name" value="HADHALOGNASE"/>
</dbReference>